<gene>
    <name evidence="1" type="primary">AlNc14C722G12444</name>
    <name evidence="1" type="ORF">ALNC14_139680</name>
</gene>
<reference evidence="1" key="1">
    <citation type="journal article" date="2011" name="PLoS Biol.">
        <title>Gene gain and loss during evolution of obligate parasitism in the white rust pathogen of Arabidopsis thaliana.</title>
        <authorList>
            <person name="Kemen E."/>
            <person name="Gardiner A."/>
            <person name="Schultz-Larsen T."/>
            <person name="Kemen A.C."/>
            <person name="Balmuth A.L."/>
            <person name="Robert-Seilaniantz A."/>
            <person name="Bailey K."/>
            <person name="Holub E."/>
            <person name="Studholme D.J."/>
            <person name="Maclean D."/>
            <person name="Jones J.D."/>
        </authorList>
    </citation>
    <scope>NUCLEOTIDE SEQUENCE</scope>
</reference>
<dbReference type="SUPFAM" id="SSF53098">
    <property type="entry name" value="Ribonuclease H-like"/>
    <property type="match status" value="1"/>
</dbReference>
<reference evidence="1" key="2">
    <citation type="submission" date="2011-02" db="EMBL/GenBank/DDBJ databases">
        <authorList>
            <person name="MacLean D."/>
        </authorList>
    </citation>
    <scope>NUCLEOTIDE SEQUENCE</scope>
</reference>
<protein>
    <submittedName>
        <fullName evidence="1">AlNc14C722G12444 protein</fullName>
    </submittedName>
</protein>
<proteinExistence type="predicted"/>
<organism evidence="1">
    <name type="scientific">Albugo laibachii Nc14</name>
    <dbReference type="NCBI Taxonomy" id="890382"/>
    <lineage>
        <taxon>Eukaryota</taxon>
        <taxon>Sar</taxon>
        <taxon>Stramenopiles</taxon>
        <taxon>Oomycota</taxon>
        <taxon>Peronosporomycetes</taxon>
        <taxon>Albuginales</taxon>
        <taxon>Albuginaceae</taxon>
        <taxon>Albugo</taxon>
    </lineage>
</organism>
<evidence type="ECO:0000313" key="1">
    <source>
        <dbReference type="EMBL" id="CCA27824.1"/>
    </source>
</evidence>
<name>F0X1W7_9STRA</name>
<dbReference type="HOGENOM" id="CLU_928791_0_0_1"/>
<dbReference type="InterPro" id="IPR012337">
    <property type="entry name" value="RNaseH-like_sf"/>
</dbReference>
<sequence>MLEELEGQNDLTLSLDGWEDRKGQTIFAFIASYRDLKQPFILDIVDLSSTRHTAENLKDQKVQVLQKLRIEVPATTYLRLSSYDRASMLRHAVNLLLSSNLRNSIAKNAMKESCRLNSYFNGSQYWYAAINFWGKSNGIDDKAEKFRETRWYSVVNVFRSVHEHEPAFRYCLKKNEVEDCPSIPQDIKDIIIDRAHFGNNEMCLKLSRIISDTIAESEKTAVTFADCFLRFLVINKATYPLDFPVLYGELKQLYLNTIQRRLENLAVSSELYNTKDAYAGISHFSPVYPGLPCPASKTTT</sequence>
<dbReference type="AlphaFoldDB" id="F0X1W7"/>
<dbReference type="EMBL" id="FR824687">
    <property type="protein sequence ID" value="CCA27824.1"/>
    <property type="molecule type" value="Genomic_DNA"/>
</dbReference>
<accession>F0X1W7</accession>